<evidence type="ECO:0000313" key="1">
    <source>
        <dbReference type="EMBL" id="MBB3041007.1"/>
    </source>
</evidence>
<evidence type="ECO:0000313" key="2">
    <source>
        <dbReference type="Proteomes" id="UP000589626"/>
    </source>
</evidence>
<sequence length="328" mass="36045">MSRCLHCGAETTNGLALCELCQRFVHDCLEFLPVYFRNLARWRPGRAGSRQVAGSRVLYDGIDRGAGTGDRISDTLDETLTMLTTRARTLAEDRPHFPRPLTLTDAVLTDDMAAAYADALNDDPARTVVLLCAGVDEHLMSIATTEWCGDMVRELGEHESRLRGLTESAVPGWYAGGCRQPVGFDETGAVIRCETSTYVAPGLTWVTCRGCGATTHVADHLPVILEEAREWVARPRALAEAVVAMVPTEQSVPRLYARIRQWVHRGDLKPRRNLTRGYTWDADAGRIVVADVEIGHARYRLGDVLDRVLTEGATRLGPSADDKTTVAS</sequence>
<reference evidence="1 2" key="1">
    <citation type="submission" date="2020-08" db="EMBL/GenBank/DDBJ databases">
        <title>Sequencing the genomes of 1000 actinobacteria strains.</title>
        <authorList>
            <person name="Klenk H.-P."/>
        </authorList>
    </citation>
    <scope>NUCLEOTIDE SEQUENCE [LARGE SCALE GENOMIC DNA]</scope>
    <source>
        <strain evidence="1 2">DSM 105498</strain>
    </source>
</reference>
<protein>
    <submittedName>
        <fullName evidence="1">Uncharacterized protein</fullName>
    </submittedName>
</protein>
<proteinExistence type="predicted"/>
<dbReference type="RefSeq" id="WP_183590963.1">
    <property type="nucleotide sequence ID" value="NZ_JACHWR010000001.1"/>
</dbReference>
<accession>A0A7W4VTB7</accession>
<dbReference type="Proteomes" id="UP000589626">
    <property type="component" value="Unassembled WGS sequence"/>
</dbReference>
<dbReference type="EMBL" id="JACHWR010000001">
    <property type="protein sequence ID" value="MBB3041007.1"/>
    <property type="molecule type" value="Genomic_DNA"/>
</dbReference>
<organism evidence="1 2">
    <name type="scientific">Nocardioides soli</name>
    <dbReference type="NCBI Taxonomy" id="1036020"/>
    <lineage>
        <taxon>Bacteria</taxon>
        <taxon>Bacillati</taxon>
        <taxon>Actinomycetota</taxon>
        <taxon>Actinomycetes</taxon>
        <taxon>Propionibacteriales</taxon>
        <taxon>Nocardioidaceae</taxon>
        <taxon>Nocardioides</taxon>
    </lineage>
</organism>
<dbReference type="AlphaFoldDB" id="A0A7W4VTB7"/>
<keyword evidence="2" id="KW-1185">Reference proteome</keyword>
<comment type="caution">
    <text evidence="1">The sequence shown here is derived from an EMBL/GenBank/DDBJ whole genome shotgun (WGS) entry which is preliminary data.</text>
</comment>
<name>A0A7W4VTB7_9ACTN</name>
<gene>
    <name evidence="1" type="ORF">FHU40_000808</name>
</gene>